<keyword evidence="2" id="KW-1185">Reference proteome</keyword>
<accession>A0A2Y9NTZ8</accession>
<protein>
    <submittedName>
        <fullName evidence="3">Uncharacterized protein LOC111178764</fullName>
    </submittedName>
</protein>
<dbReference type="Proteomes" id="UP000248483">
    <property type="component" value="Unplaced"/>
</dbReference>
<feature type="region of interest" description="Disordered" evidence="1">
    <location>
        <begin position="175"/>
        <end position="205"/>
    </location>
</feature>
<dbReference type="KEGG" id="dle:111178764"/>
<evidence type="ECO:0000313" key="2">
    <source>
        <dbReference type="Proteomes" id="UP000248483"/>
    </source>
</evidence>
<dbReference type="InParanoid" id="A0A2Y9NTZ8"/>
<organism evidence="2 3">
    <name type="scientific">Delphinapterus leucas</name>
    <name type="common">Beluga whale</name>
    <dbReference type="NCBI Taxonomy" id="9749"/>
    <lineage>
        <taxon>Eukaryota</taxon>
        <taxon>Metazoa</taxon>
        <taxon>Chordata</taxon>
        <taxon>Craniata</taxon>
        <taxon>Vertebrata</taxon>
        <taxon>Euteleostomi</taxon>
        <taxon>Mammalia</taxon>
        <taxon>Eutheria</taxon>
        <taxon>Laurasiatheria</taxon>
        <taxon>Artiodactyla</taxon>
        <taxon>Whippomorpha</taxon>
        <taxon>Cetacea</taxon>
        <taxon>Odontoceti</taxon>
        <taxon>Monodontidae</taxon>
        <taxon>Delphinapterus</taxon>
    </lineage>
</organism>
<dbReference type="AlphaFoldDB" id="A0A2Y9NTZ8"/>
<gene>
    <name evidence="3" type="primary">LOC111178764</name>
</gene>
<dbReference type="RefSeq" id="XP_022437515.1">
    <property type="nucleotide sequence ID" value="XM_022581807.2"/>
</dbReference>
<reference evidence="3" key="1">
    <citation type="submission" date="2025-08" db="UniProtKB">
        <authorList>
            <consortium name="RefSeq"/>
        </authorList>
    </citation>
    <scope>IDENTIFICATION</scope>
    <source>
        <tissue evidence="3">Blood</tissue>
    </source>
</reference>
<evidence type="ECO:0000256" key="1">
    <source>
        <dbReference type="SAM" id="MobiDB-lite"/>
    </source>
</evidence>
<dbReference type="GeneID" id="111178764"/>
<sequence>MWMPWEPDTLAPSPEAEVANGLKRAWSGRLGTKVSLTPPIFPPELSCQVVKEEADAGCTSHGPAATPTDVTATQLPCSIHLYCKPGPLGSRGPCPMLLLLLWLGAQPTAQAKYLQLYLACGCDVLAVESMLSCAPGPGASCPSAGAAVRAWGTGQPPTGDARALPGWLHLCTDAPARGPGPGAPQKRGPVPEVPYFRQPGPHGAG</sequence>
<evidence type="ECO:0000313" key="3">
    <source>
        <dbReference type="RefSeq" id="XP_022437515.1"/>
    </source>
</evidence>
<name>A0A2Y9NTZ8_DELLE</name>
<proteinExistence type="predicted"/>